<name>A0A8T3ASF5_DENNO</name>
<dbReference type="AlphaFoldDB" id="A0A8T3ASF5"/>
<keyword evidence="2" id="KW-1185">Reference proteome</keyword>
<organism evidence="1 2">
    <name type="scientific">Dendrobium nobile</name>
    <name type="common">Orchid</name>
    <dbReference type="NCBI Taxonomy" id="94219"/>
    <lineage>
        <taxon>Eukaryota</taxon>
        <taxon>Viridiplantae</taxon>
        <taxon>Streptophyta</taxon>
        <taxon>Embryophyta</taxon>
        <taxon>Tracheophyta</taxon>
        <taxon>Spermatophyta</taxon>
        <taxon>Magnoliopsida</taxon>
        <taxon>Liliopsida</taxon>
        <taxon>Asparagales</taxon>
        <taxon>Orchidaceae</taxon>
        <taxon>Epidendroideae</taxon>
        <taxon>Malaxideae</taxon>
        <taxon>Dendrobiinae</taxon>
        <taxon>Dendrobium</taxon>
    </lineage>
</organism>
<proteinExistence type="predicted"/>
<comment type="caution">
    <text evidence="1">The sequence shown here is derived from an EMBL/GenBank/DDBJ whole genome shotgun (WGS) entry which is preliminary data.</text>
</comment>
<protein>
    <submittedName>
        <fullName evidence="1">Uncharacterized protein</fullName>
    </submittedName>
</protein>
<gene>
    <name evidence="1" type="ORF">KFK09_019951</name>
</gene>
<dbReference type="EMBL" id="JAGYWB010000014">
    <property type="protein sequence ID" value="KAI0499050.1"/>
    <property type="molecule type" value="Genomic_DNA"/>
</dbReference>
<dbReference type="Proteomes" id="UP000829196">
    <property type="component" value="Unassembled WGS sequence"/>
</dbReference>
<sequence length="139" mass="15777">MHNLILSRVRLLPESVDAGIFLPEMGSLDHTCILTACSRLLQNHMTPIFQNSPEMGSLSPSRAVENRLPLTPRPHGFVDGTNKHNREKEIDEEKTRQIKLCSWTFTGTEQKNRAHTQLLSFTESKNLEQPLHTLLFASC</sequence>
<accession>A0A8T3ASF5</accession>
<evidence type="ECO:0000313" key="1">
    <source>
        <dbReference type="EMBL" id="KAI0499050.1"/>
    </source>
</evidence>
<evidence type="ECO:0000313" key="2">
    <source>
        <dbReference type="Proteomes" id="UP000829196"/>
    </source>
</evidence>
<reference evidence="1" key="1">
    <citation type="journal article" date="2022" name="Front. Genet.">
        <title>Chromosome-Scale Assembly of the Dendrobium nobile Genome Provides Insights Into the Molecular Mechanism of the Biosynthesis of the Medicinal Active Ingredient of Dendrobium.</title>
        <authorList>
            <person name="Xu Q."/>
            <person name="Niu S.-C."/>
            <person name="Li K.-L."/>
            <person name="Zheng P.-J."/>
            <person name="Zhang X.-J."/>
            <person name="Jia Y."/>
            <person name="Liu Y."/>
            <person name="Niu Y.-X."/>
            <person name="Yu L.-H."/>
            <person name="Chen D.-F."/>
            <person name="Zhang G.-Q."/>
        </authorList>
    </citation>
    <scope>NUCLEOTIDE SEQUENCE</scope>
    <source>
        <tissue evidence="1">Leaf</tissue>
    </source>
</reference>